<dbReference type="AlphaFoldDB" id="A0A0E9SPP7"/>
<protein>
    <submittedName>
        <fullName evidence="1">Uncharacterized protein</fullName>
    </submittedName>
</protein>
<proteinExistence type="predicted"/>
<reference evidence="1" key="2">
    <citation type="journal article" date="2015" name="Fish Shellfish Immunol.">
        <title>Early steps in the European eel (Anguilla anguilla)-Vibrio vulnificus interaction in the gills: Role of the RtxA13 toxin.</title>
        <authorList>
            <person name="Callol A."/>
            <person name="Pajuelo D."/>
            <person name="Ebbesson L."/>
            <person name="Teles M."/>
            <person name="MacKenzie S."/>
            <person name="Amaro C."/>
        </authorList>
    </citation>
    <scope>NUCLEOTIDE SEQUENCE</scope>
</reference>
<accession>A0A0E9SPP7</accession>
<sequence>MLLNLQEVPVGHMRFQCCDTVENLHCHIIVLSQVP</sequence>
<name>A0A0E9SPP7_ANGAN</name>
<reference evidence="1" key="1">
    <citation type="submission" date="2014-11" db="EMBL/GenBank/DDBJ databases">
        <authorList>
            <person name="Amaro Gonzalez C."/>
        </authorList>
    </citation>
    <scope>NUCLEOTIDE SEQUENCE</scope>
</reference>
<dbReference type="EMBL" id="GBXM01066079">
    <property type="protein sequence ID" value="JAH42498.1"/>
    <property type="molecule type" value="Transcribed_RNA"/>
</dbReference>
<evidence type="ECO:0000313" key="1">
    <source>
        <dbReference type="EMBL" id="JAH42498.1"/>
    </source>
</evidence>
<organism evidence="1">
    <name type="scientific">Anguilla anguilla</name>
    <name type="common">European freshwater eel</name>
    <name type="synonym">Muraena anguilla</name>
    <dbReference type="NCBI Taxonomy" id="7936"/>
    <lineage>
        <taxon>Eukaryota</taxon>
        <taxon>Metazoa</taxon>
        <taxon>Chordata</taxon>
        <taxon>Craniata</taxon>
        <taxon>Vertebrata</taxon>
        <taxon>Euteleostomi</taxon>
        <taxon>Actinopterygii</taxon>
        <taxon>Neopterygii</taxon>
        <taxon>Teleostei</taxon>
        <taxon>Anguilliformes</taxon>
        <taxon>Anguillidae</taxon>
        <taxon>Anguilla</taxon>
    </lineage>
</organism>